<evidence type="ECO:0000256" key="2">
    <source>
        <dbReference type="ARBA" id="ARBA00022559"/>
    </source>
</evidence>
<dbReference type="GO" id="GO:0004601">
    <property type="term" value="F:peroxidase activity"/>
    <property type="evidence" value="ECO:0007669"/>
    <property type="project" value="UniProtKB-KW"/>
</dbReference>
<dbReference type="PANTHER" id="PTHR30521:SF4">
    <property type="entry name" value="DEFERROCHELATASE"/>
    <property type="match status" value="1"/>
</dbReference>
<keyword evidence="4" id="KW-0479">Metal-binding</keyword>
<dbReference type="PROSITE" id="PS51404">
    <property type="entry name" value="DYP_PEROXIDASE"/>
    <property type="match status" value="1"/>
</dbReference>
<keyword evidence="11" id="KW-1185">Reference proteome</keyword>
<accession>J0WT45</accession>
<evidence type="ECO:0000256" key="5">
    <source>
        <dbReference type="ARBA" id="ARBA00023002"/>
    </source>
</evidence>
<dbReference type="eggNOG" id="ENOG502RUI2">
    <property type="taxonomic scope" value="Eukaryota"/>
</dbReference>
<dbReference type="PANTHER" id="PTHR30521">
    <property type="entry name" value="DEFERROCHELATASE/PEROXIDASE"/>
    <property type="match status" value="1"/>
</dbReference>
<evidence type="ECO:0000256" key="6">
    <source>
        <dbReference type="ARBA" id="ARBA00023004"/>
    </source>
</evidence>
<dbReference type="OMA" id="MRPRADK"/>
<evidence type="ECO:0000256" key="3">
    <source>
        <dbReference type="ARBA" id="ARBA00022617"/>
    </source>
</evidence>
<feature type="region of interest" description="Disordered" evidence="8">
    <location>
        <begin position="374"/>
        <end position="393"/>
    </location>
</feature>
<dbReference type="GO" id="GO:0005829">
    <property type="term" value="C:cytosol"/>
    <property type="evidence" value="ECO:0007669"/>
    <property type="project" value="TreeGrafter"/>
</dbReference>
<dbReference type="Proteomes" id="UP000006514">
    <property type="component" value="Unassembled WGS sequence"/>
</dbReference>
<evidence type="ECO:0000313" key="10">
    <source>
        <dbReference type="EMBL" id="EJD36462.1"/>
    </source>
</evidence>
<sequence>MSLAPAFESTDPLNVDPGPAVPSALSLSPAAVTGARKKNLLKDIPGLPPPLPVPQAKIASLETASLNTNDIQGDILVGMHKQKQLFYFFAINDVSAFKTHLAADVAPVVASVTQVSNINTQPLVAFNIAFSHSGLVALGVTDDLGDAIFRDGQAADAANSFNESTASWIPQFVGTGIHGVILLASDATGLVDQQVSSIESTFGYSISKVYSVSASIRPGAEAGHETFGFLDGIAQPAIKGLNTPLPGQNIVDAGVIITGAANGESSHDSTFFGGSFLAFRQLEQRVPEFNQYLVDHAPAGAGSLESRAELLGARMVGRWKSGAPIDLAPTADDPALGADPQRNNNFTFAHAGSDLSTDQSRCPFSAHIRKTRPRADLGGSLTPPNLSAPTNSIMRSGLPYGPEVTREEAESGTTIYERGRAFVAYQAQLANGFHFLQQSWADNETFPPRKTPSQVGFDPIIGQAPGGQDRVVAGLDPNDSTATLSIPQFVISHGGEYFFSPPISALGGRLAE</sequence>
<feature type="compositionally biased region" description="Polar residues" evidence="8">
    <location>
        <begin position="382"/>
        <end position="393"/>
    </location>
</feature>
<evidence type="ECO:0000313" key="11">
    <source>
        <dbReference type="Proteomes" id="UP000006514"/>
    </source>
</evidence>
<proteinExistence type="inferred from homology"/>
<evidence type="ECO:0000256" key="1">
    <source>
        <dbReference type="ARBA" id="ARBA00001970"/>
    </source>
</evidence>
<gene>
    <name evidence="10" type="primary">DyP5</name>
    <name evidence="10" type="ORF">AURDEDRAFT_188401</name>
</gene>
<dbReference type="InParanoid" id="J0WT45"/>
<evidence type="ECO:0000256" key="7">
    <source>
        <dbReference type="ARBA" id="ARBA00025737"/>
    </source>
</evidence>
<feature type="domain" description="DyP dimeric alpha+beta barrel" evidence="9">
    <location>
        <begin position="70"/>
        <end position="218"/>
    </location>
</feature>
<keyword evidence="2 10" id="KW-0575">Peroxidase</keyword>
<reference evidence="11" key="1">
    <citation type="journal article" date="2012" name="Science">
        <title>The Paleozoic origin of enzymatic lignin decomposition reconstructed from 31 fungal genomes.</title>
        <authorList>
            <person name="Floudas D."/>
            <person name="Binder M."/>
            <person name="Riley R."/>
            <person name="Barry K."/>
            <person name="Blanchette R.A."/>
            <person name="Henrissat B."/>
            <person name="Martinez A.T."/>
            <person name="Otillar R."/>
            <person name="Spatafora J.W."/>
            <person name="Yadav J.S."/>
            <person name="Aerts A."/>
            <person name="Benoit I."/>
            <person name="Boyd A."/>
            <person name="Carlson A."/>
            <person name="Copeland A."/>
            <person name="Coutinho P.M."/>
            <person name="de Vries R.P."/>
            <person name="Ferreira P."/>
            <person name="Findley K."/>
            <person name="Foster B."/>
            <person name="Gaskell J."/>
            <person name="Glotzer D."/>
            <person name="Gorecki P."/>
            <person name="Heitman J."/>
            <person name="Hesse C."/>
            <person name="Hori C."/>
            <person name="Igarashi K."/>
            <person name="Jurgens J.A."/>
            <person name="Kallen N."/>
            <person name="Kersten P."/>
            <person name="Kohler A."/>
            <person name="Kuees U."/>
            <person name="Kumar T.K.A."/>
            <person name="Kuo A."/>
            <person name="LaButti K."/>
            <person name="Larrondo L.F."/>
            <person name="Lindquist E."/>
            <person name="Ling A."/>
            <person name="Lombard V."/>
            <person name="Lucas S."/>
            <person name="Lundell T."/>
            <person name="Martin R."/>
            <person name="McLaughlin D.J."/>
            <person name="Morgenstern I."/>
            <person name="Morin E."/>
            <person name="Murat C."/>
            <person name="Nagy L.G."/>
            <person name="Nolan M."/>
            <person name="Ohm R.A."/>
            <person name="Patyshakuliyeva A."/>
            <person name="Rokas A."/>
            <person name="Ruiz-Duenas F.J."/>
            <person name="Sabat G."/>
            <person name="Salamov A."/>
            <person name="Samejima M."/>
            <person name="Schmutz J."/>
            <person name="Slot J.C."/>
            <person name="St John F."/>
            <person name="Stenlid J."/>
            <person name="Sun H."/>
            <person name="Sun S."/>
            <person name="Syed K."/>
            <person name="Tsang A."/>
            <person name="Wiebenga A."/>
            <person name="Young D."/>
            <person name="Pisabarro A."/>
            <person name="Eastwood D.C."/>
            <person name="Martin F."/>
            <person name="Cullen D."/>
            <person name="Grigoriev I.V."/>
            <person name="Hibbett D.S."/>
        </authorList>
    </citation>
    <scope>NUCLEOTIDE SEQUENCE [LARGE SCALE GENOMIC DNA]</scope>
    <source>
        <strain evidence="11">TFB10046</strain>
    </source>
</reference>
<evidence type="ECO:0000256" key="8">
    <source>
        <dbReference type="SAM" id="MobiDB-lite"/>
    </source>
</evidence>
<comment type="similarity">
    <text evidence="7">Belongs to the DyP-type peroxidase family.</text>
</comment>
<dbReference type="KEGG" id="adl:AURDEDRAFT_188401"/>
<name>J0WT45_AURST</name>
<dbReference type="SUPFAM" id="SSF54909">
    <property type="entry name" value="Dimeric alpha+beta barrel"/>
    <property type="match status" value="1"/>
</dbReference>
<evidence type="ECO:0000256" key="4">
    <source>
        <dbReference type="ARBA" id="ARBA00022723"/>
    </source>
</evidence>
<comment type="cofactor">
    <cofactor evidence="1">
        <name>heme b</name>
        <dbReference type="ChEBI" id="CHEBI:60344"/>
    </cofactor>
</comment>
<keyword evidence="6" id="KW-0408">Iron</keyword>
<dbReference type="InterPro" id="IPR006314">
    <property type="entry name" value="Dyp_peroxidase"/>
</dbReference>
<dbReference type="InterPro" id="IPR011008">
    <property type="entry name" value="Dimeric_a/b-barrel"/>
</dbReference>
<keyword evidence="5" id="KW-0560">Oxidoreductase</keyword>
<dbReference type="Pfam" id="PF21105">
    <property type="entry name" value="DyP_N"/>
    <property type="match status" value="1"/>
</dbReference>
<dbReference type="GO" id="GO:0020037">
    <property type="term" value="F:heme binding"/>
    <property type="evidence" value="ECO:0007669"/>
    <property type="project" value="InterPro"/>
</dbReference>
<protein>
    <submittedName>
        <fullName evidence="10">DyP-type peroxidase</fullName>
    </submittedName>
</protein>
<dbReference type="AlphaFoldDB" id="J0WT45"/>
<organism evidence="10 11">
    <name type="scientific">Auricularia subglabra (strain TFB-10046 / SS5)</name>
    <name type="common">White-rot fungus</name>
    <name type="synonym">Auricularia delicata (strain TFB10046)</name>
    <dbReference type="NCBI Taxonomy" id="717982"/>
    <lineage>
        <taxon>Eukaryota</taxon>
        <taxon>Fungi</taxon>
        <taxon>Dikarya</taxon>
        <taxon>Basidiomycota</taxon>
        <taxon>Agaricomycotina</taxon>
        <taxon>Agaricomycetes</taxon>
        <taxon>Auriculariales</taxon>
        <taxon>Auriculariaceae</taxon>
        <taxon>Auricularia</taxon>
    </lineage>
</organism>
<dbReference type="InterPro" id="IPR049509">
    <property type="entry name" value="DyP_N"/>
</dbReference>
<keyword evidence="3" id="KW-0349">Heme</keyword>
<dbReference type="GO" id="GO:0046872">
    <property type="term" value="F:metal ion binding"/>
    <property type="evidence" value="ECO:0007669"/>
    <property type="project" value="UniProtKB-KW"/>
</dbReference>
<dbReference type="NCBIfam" id="TIGR01413">
    <property type="entry name" value="Dyp_perox_fam"/>
    <property type="match status" value="1"/>
</dbReference>
<dbReference type="EMBL" id="JH687861">
    <property type="protein sequence ID" value="EJD36462.1"/>
    <property type="molecule type" value="Genomic_DNA"/>
</dbReference>
<dbReference type="OrthoDB" id="3207336at2759"/>
<evidence type="ECO:0000259" key="9">
    <source>
        <dbReference type="Pfam" id="PF21105"/>
    </source>
</evidence>